<feature type="region of interest" description="Disordered" evidence="1">
    <location>
        <begin position="286"/>
        <end position="321"/>
    </location>
</feature>
<evidence type="ECO:0000259" key="2">
    <source>
        <dbReference type="Pfam" id="PF12200"/>
    </source>
</evidence>
<protein>
    <recommendedName>
        <fullName evidence="2">DUF3597 domain-containing protein</fullName>
    </recommendedName>
</protein>
<dbReference type="InterPro" id="IPR022016">
    <property type="entry name" value="DUF3597"/>
</dbReference>
<organism evidence="3 4">
    <name type="scientific">Penicillium brasilianum</name>
    <dbReference type="NCBI Taxonomy" id="104259"/>
    <lineage>
        <taxon>Eukaryota</taxon>
        <taxon>Fungi</taxon>
        <taxon>Dikarya</taxon>
        <taxon>Ascomycota</taxon>
        <taxon>Pezizomycotina</taxon>
        <taxon>Eurotiomycetes</taxon>
        <taxon>Eurotiomycetidae</taxon>
        <taxon>Eurotiales</taxon>
        <taxon>Aspergillaceae</taxon>
        <taxon>Penicillium</taxon>
    </lineage>
</organism>
<sequence>MTTSSGNTKTANFSSIAERTESCLREISDGDGKSTIIILLGRTGAGKSSLLEDIAGVEGHSKEEDGSEKGKFCIYDRSFCWTHICFVTVTEDVQIERAMIDDRRYFIMDTPGFDTSNEETTFDKIVNAMNSILEKVAFWGILYVTIPDSRTLEIDRRLVIFLGHFCGRECFPNITIVTTHWPTRLERVKIVNDRIQKSPCWKSLVDEGAIIYHHGKEYRNESRADHILCWDDERDQIAQNAKDMISRRYSSCFGRRFPLIVQELDQGVLGRMTTAGAFITSHTSQSFNESPACETHESSNQTGNSQNSPQSSESGKGSQNTGQTLIDRLLAGELVQLTTTGPFVGMRDGRLCINGVSAAKQVWSALFSSTQDPSIVNFLDDHGIPSDLNSRRAMAAGLGIDPSSIGTATGNIQLLDLLRSRDNNKSCIGAFKAVWHALEEHGGAVTEYRDICEELDRIQEIIERVNVLANSTSANNGKTHELLENISKQAATYQKYLESFTGKISRYNSTLGSNAMSGYFRRTWSKVQWALLFAPEVRKLQNLIQSQGSIITICFCELLYHHSLEAKHFLTNQQAELERSIVRSFAALSEKLDRSDTPQNTILSQGLNNLAMRMGALENQHLEKLEEQKRTITLGSNEISRLLLDLNMKLDHSLGQSEAISSENFQTHPSSLCGQVDGQDVLVKVMISAVWLTCHIGQVLSDAALNKALRNRARRSGQRLHWDSSIVDLMKLLDLQSGLFARTLLAEELNIHTSAVGTAGHNIALHKELMKALSRNNGLVPENINERIHL</sequence>
<name>A0A1S9RLK4_PENBI</name>
<accession>A0A1S9RLK4</accession>
<dbReference type="Gene3D" id="3.40.50.300">
    <property type="entry name" value="P-loop containing nucleotide triphosphate hydrolases"/>
    <property type="match status" value="1"/>
</dbReference>
<evidence type="ECO:0000313" key="3">
    <source>
        <dbReference type="EMBL" id="OOQ86241.1"/>
    </source>
</evidence>
<dbReference type="InterPro" id="IPR027417">
    <property type="entry name" value="P-loop_NTPase"/>
</dbReference>
<dbReference type="PANTHER" id="PTHR38886:SF1">
    <property type="entry name" value="NACHT-NTPASE AND P-LOOP NTPASES N-TERMINAL DOMAIN-CONTAINING PROTEIN"/>
    <property type="match status" value="1"/>
</dbReference>
<evidence type="ECO:0000313" key="4">
    <source>
        <dbReference type="Proteomes" id="UP000190744"/>
    </source>
</evidence>
<feature type="compositionally biased region" description="Polar residues" evidence="1">
    <location>
        <begin position="298"/>
        <end position="321"/>
    </location>
</feature>
<dbReference type="Proteomes" id="UP000190744">
    <property type="component" value="Unassembled WGS sequence"/>
</dbReference>
<reference evidence="4" key="1">
    <citation type="submission" date="2015-09" db="EMBL/GenBank/DDBJ databases">
        <authorList>
            <person name="Fill T.P."/>
            <person name="Baretta J.F."/>
            <person name="de Almeida L.G."/>
            <person name="Rocha M."/>
            <person name="de Souza D.H."/>
            <person name="Malavazi I."/>
            <person name="Cerdeira L.T."/>
            <person name="Hong H."/>
            <person name="Samborskyy M."/>
            <person name="de Vasconcelos A.T."/>
            <person name="Leadlay P."/>
            <person name="Rodrigues-Filho E."/>
        </authorList>
    </citation>
    <scope>NUCLEOTIDE SEQUENCE [LARGE SCALE GENOMIC DNA]</scope>
    <source>
        <strain evidence="4">LaBioMMi 136</strain>
    </source>
</reference>
<proteinExistence type="predicted"/>
<dbReference type="Pfam" id="PF12200">
    <property type="entry name" value="DUF3597"/>
    <property type="match status" value="1"/>
</dbReference>
<dbReference type="AlphaFoldDB" id="A0A1S9RLK4"/>
<comment type="caution">
    <text evidence="3">The sequence shown here is derived from an EMBL/GenBank/DDBJ whole genome shotgun (WGS) entry which is preliminary data.</text>
</comment>
<feature type="domain" description="DUF3597" evidence="2">
    <location>
        <begin position="706"/>
        <end position="781"/>
    </location>
</feature>
<gene>
    <name evidence="3" type="ORF">PEBR_22546</name>
</gene>
<dbReference type="SUPFAM" id="SSF52540">
    <property type="entry name" value="P-loop containing nucleoside triphosphate hydrolases"/>
    <property type="match status" value="1"/>
</dbReference>
<dbReference type="PANTHER" id="PTHR38886">
    <property type="entry name" value="SESA DOMAIN-CONTAINING PROTEIN"/>
    <property type="match status" value="1"/>
</dbReference>
<evidence type="ECO:0000256" key="1">
    <source>
        <dbReference type="SAM" id="MobiDB-lite"/>
    </source>
</evidence>
<dbReference type="SUPFAM" id="SSF158634">
    <property type="entry name" value="RPA2825-like"/>
    <property type="match status" value="1"/>
</dbReference>
<dbReference type="EMBL" id="LJBN01000148">
    <property type="protein sequence ID" value="OOQ86241.1"/>
    <property type="molecule type" value="Genomic_DNA"/>
</dbReference>